<accession>A0A2G5SBK6</accession>
<evidence type="ECO:0000313" key="3">
    <source>
        <dbReference type="EMBL" id="PIC12302.1"/>
    </source>
</evidence>
<proteinExistence type="predicted"/>
<evidence type="ECO:0000313" key="4">
    <source>
        <dbReference type="Proteomes" id="UP000230233"/>
    </source>
</evidence>
<comment type="caution">
    <text evidence="3">The sequence shown here is derived from an EMBL/GenBank/DDBJ whole genome shotgun (WGS) entry which is preliminary data.</text>
</comment>
<keyword evidence="4" id="KW-1185">Reference proteome</keyword>
<dbReference type="EMBL" id="PDUG01000025">
    <property type="protein sequence ID" value="PIC12302.1"/>
    <property type="molecule type" value="Genomic_DNA"/>
</dbReference>
<gene>
    <name evidence="3" type="ORF">B9Z55_028532</name>
</gene>
<keyword evidence="2" id="KW-0812">Transmembrane</keyword>
<name>A0A2G5SBK6_9PELO</name>
<protein>
    <submittedName>
        <fullName evidence="3">Uncharacterized protein</fullName>
    </submittedName>
</protein>
<feature type="compositionally biased region" description="Low complexity" evidence="1">
    <location>
        <begin position="19"/>
        <end position="32"/>
    </location>
</feature>
<feature type="transmembrane region" description="Helical" evidence="2">
    <location>
        <begin position="57"/>
        <end position="82"/>
    </location>
</feature>
<organism evidence="3 4">
    <name type="scientific">Caenorhabditis nigoni</name>
    <dbReference type="NCBI Taxonomy" id="1611254"/>
    <lineage>
        <taxon>Eukaryota</taxon>
        <taxon>Metazoa</taxon>
        <taxon>Ecdysozoa</taxon>
        <taxon>Nematoda</taxon>
        <taxon>Chromadorea</taxon>
        <taxon>Rhabditida</taxon>
        <taxon>Rhabditina</taxon>
        <taxon>Rhabditomorpha</taxon>
        <taxon>Rhabditoidea</taxon>
        <taxon>Rhabditidae</taxon>
        <taxon>Peloderinae</taxon>
        <taxon>Caenorhabditis</taxon>
    </lineage>
</organism>
<evidence type="ECO:0000256" key="1">
    <source>
        <dbReference type="SAM" id="MobiDB-lite"/>
    </source>
</evidence>
<dbReference type="Proteomes" id="UP000230233">
    <property type="component" value="Unassembled WGS sequence"/>
</dbReference>
<sequence length="85" mass="9705">MKKREISGNMECPDTKLIPTSSAYSSPQSPKSALVSRLPYPPSKRTLSNSLFGSTQYIYYSYQFIFILISSICYINSVYIYIERA</sequence>
<evidence type="ECO:0000256" key="2">
    <source>
        <dbReference type="SAM" id="Phobius"/>
    </source>
</evidence>
<keyword evidence="2" id="KW-1133">Transmembrane helix</keyword>
<keyword evidence="2" id="KW-0472">Membrane</keyword>
<feature type="region of interest" description="Disordered" evidence="1">
    <location>
        <begin position="1"/>
        <end position="37"/>
    </location>
</feature>
<reference evidence="4" key="1">
    <citation type="submission" date="2017-10" db="EMBL/GenBank/DDBJ databases">
        <title>Rapid genome shrinkage in a self-fertile nematode reveals novel sperm competition proteins.</title>
        <authorList>
            <person name="Yin D."/>
            <person name="Schwarz E.M."/>
            <person name="Thomas C.G."/>
            <person name="Felde R.L."/>
            <person name="Korf I.F."/>
            <person name="Cutter A.D."/>
            <person name="Schartner C.M."/>
            <person name="Ralston E.J."/>
            <person name="Meyer B.J."/>
            <person name="Haag E.S."/>
        </authorList>
    </citation>
    <scope>NUCLEOTIDE SEQUENCE [LARGE SCALE GENOMIC DNA]</scope>
    <source>
        <strain evidence="4">JU1422</strain>
    </source>
</reference>
<dbReference type="AlphaFoldDB" id="A0A2G5SBK6"/>